<accession>A0AAD5Q1G0</accession>
<reference evidence="6 7" key="1">
    <citation type="submission" date="2022-05" db="EMBL/GenBank/DDBJ databases">
        <title>A multi-omics perspective on studying reproductive biology in Daphnia sinensis.</title>
        <authorList>
            <person name="Jia J."/>
        </authorList>
    </citation>
    <scope>NUCLEOTIDE SEQUENCE [LARGE SCALE GENOMIC DNA]</scope>
    <source>
        <strain evidence="6 7">WSL</strain>
    </source>
</reference>
<keyword evidence="7" id="KW-1185">Reference proteome</keyword>
<comment type="caution">
    <text evidence="6">The sequence shown here is derived from an EMBL/GenBank/DDBJ whole genome shotgun (WGS) entry which is preliminary data.</text>
</comment>
<comment type="catalytic activity">
    <reaction evidence="4">
        <text>GTP + H2O = GDP + phosphate + H(+)</text>
        <dbReference type="Rhea" id="RHEA:19669"/>
        <dbReference type="ChEBI" id="CHEBI:15377"/>
        <dbReference type="ChEBI" id="CHEBI:15378"/>
        <dbReference type="ChEBI" id="CHEBI:37565"/>
        <dbReference type="ChEBI" id="CHEBI:43474"/>
        <dbReference type="ChEBI" id="CHEBI:58189"/>
        <dbReference type="EC" id="3.6.5.2"/>
    </reaction>
</comment>
<evidence type="ECO:0000256" key="4">
    <source>
        <dbReference type="ARBA" id="ARBA00048098"/>
    </source>
</evidence>
<dbReference type="PROSITE" id="PS51421">
    <property type="entry name" value="RAS"/>
    <property type="match status" value="1"/>
</dbReference>
<dbReference type="PANTHER" id="PTHR45704">
    <property type="entry name" value="RAS-LIKE FAMILY MEMBER 11"/>
    <property type="match status" value="1"/>
</dbReference>
<dbReference type="EMBL" id="WJBH02000001">
    <property type="protein sequence ID" value="KAI9565573.1"/>
    <property type="molecule type" value="Genomic_DNA"/>
</dbReference>
<feature type="compositionally biased region" description="Low complexity" evidence="5">
    <location>
        <begin position="206"/>
        <end position="219"/>
    </location>
</feature>
<sequence>MKNGIQYQVKVTIIGARQVGKSALTVRYLTRRYIGEYKSHTDLSYRQVFCIDGSSVEVEIVDVSNQPEDTSVPTTRAKNSDACVVVYSISDRTSFEAAHEALVALQTNNSTSCQRKSFEDDNKDEQEINLSPLSVPVVLLANKKDLGHLRQVNAAEGRELAKQFSCVFCEVSAADPAESEPEDLADIFNQLIKEARSFKIRQQDANNNANNNNGSSHNNSRQRKRSVYIINRMLGSLMGRNSMPPELPSSRKGGTSQMASSMPNVAGSFRSVFKKRSV</sequence>
<protein>
    <recommendedName>
        <fullName evidence="2">small monomeric GTPase</fullName>
        <ecNumber evidence="2">3.6.5.2</ecNumber>
    </recommendedName>
</protein>
<evidence type="ECO:0000256" key="2">
    <source>
        <dbReference type="ARBA" id="ARBA00011984"/>
    </source>
</evidence>
<dbReference type="PRINTS" id="PR00449">
    <property type="entry name" value="RASTRNSFRMNG"/>
</dbReference>
<dbReference type="SMART" id="SM00175">
    <property type="entry name" value="RAB"/>
    <property type="match status" value="1"/>
</dbReference>
<evidence type="ECO:0000256" key="3">
    <source>
        <dbReference type="ARBA" id="ARBA00022801"/>
    </source>
</evidence>
<keyword evidence="3" id="KW-0378">Hydrolase</keyword>
<organism evidence="6 7">
    <name type="scientific">Daphnia sinensis</name>
    <dbReference type="NCBI Taxonomy" id="1820382"/>
    <lineage>
        <taxon>Eukaryota</taxon>
        <taxon>Metazoa</taxon>
        <taxon>Ecdysozoa</taxon>
        <taxon>Arthropoda</taxon>
        <taxon>Crustacea</taxon>
        <taxon>Branchiopoda</taxon>
        <taxon>Diplostraca</taxon>
        <taxon>Cladocera</taxon>
        <taxon>Anomopoda</taxon>
        <taxon>Daphniidae</taxon>
        <taxon>Daphnia</taxon>
        <taxon>Daphnia similis group</taxon>
    </lineage>
</organism>
<dbReference type="AlphaFoldDB" id="A0AAD5Q1G0"/>
<dbReference type="InterPro" id="IPR051065">
    <property type="entry name" value="Ras-related_GTPase"/>
</dbReference>
<evidence type="ECO:0000256" key="5">
    <source>
        <dbReference type="SAM" id="MobiDB-lite"/>
    </source>
</evidence>
<dbReference type="SMART" id="SM00173">
    <property type="entry name" value="RAS"/>
    <property type="match status" value="1"/>
</dbReference>
<dbReference type="SUPFAM" id="SSF52540">
    <property type="entry name" value="P-loop containing nucleoside triphosphate hydrolases"/>
    <property type="match status" value="1"/>
</dbReference>
<dbReference type="Proteomes" id="UP000820818">
    <property type="component" value="Linkage Group LG1"/>
</dbReference>
<dbReference type="Pfam" id="PF00071">
    <property type="entry name" value="Ras"/>
    <property type="match status" value="1"/>
</dbReference>
<feature type="region of interest" description="Disordered" evidence="5">
    <location>
        <begin position="237"/>
        <end position="278"/>
    </location>
</feature>
<proteinExistence type="inferred from homology"/>
<comment type="similarity">
    <text evidence="1">Belongs to the small GTPase superfamily. Ras family.</text>
</comment>
<dbReference type="InterPro" id="IPR001806">
    <property type="entry name" value="Small_GTPase"/>
</dbReference>
<feature type="region of interest" description="Disordered" evidence="5">
    <location>
        <begin position="204"/>
        <end position="223"/>
    </location>
</feature>
<name>A0AAD5Q1G0_9CRUS</name>
<dbReference type="GO" id="GO:0003925">
    <property type="term" value="F:G protein activity"/>
    <property type="evidence" value="ECO:0007669"/>
    <property type="project" value="UniProtKB-EC"/>
</dbReference>
<dbReference type="GO" id="GO:0005525">
    <property type="term" value="F:GTP binding"/>
    <property type="evidence" value="ECO:0007669"/>
    <property type="project" value="InterPro"/>
</dbReference>
<dbReference type="PROSITE" id="PS51419">
    <property type="entry name" value="RAB"/>
    <property type="match status" value="1"/>
</dbReference>
<feature type="compositionally biased region" description="Polar residues" evidence="5">
    <location>
        <begin position="252"/>
        <end position="263"/>
    </location>
</feature>
<gene>
    <name evidence="6" type="ORF">GHT06_009365</name>
</gene>
<dbReference type="InterPro" id="IPR027417">
    <property type="entry name" value="P-loop_NTPase"/>
</dbReference>
<dbReference type="EC" id="3.6.5.2" evidence="2"/>
<evidence type="ECO:0000256" key="1">
    <source>
        <dbReference type="ARBA" id="ARBA00008344"/>
    </source>
</evidence>
<dbReference type="Gene3D" id="3.40.50.300">
    <property type="entry name" value="P-loop containing nucleotide triphosphate hydrolases"/>
    <property type="match status" value="1"/>
</dbReference>
<evidence type="ECO:0000313" key="7">
    <source>
        <dbReference type="Proteomes" id="UP000820818"/>
    </source>
</evidence>
<evidence type="ECO:0000313" key="6">
    <source>
        <dbReference type="EMBL" id="KAI9565573.1"/>
    </source>
</evidence>